<evidence type="ECO:0000256" key="2">
    <source>
        <dbReference type="SAM" id="SignalP"/>
    </source>
</evidence>
<organism evidence="4 5">
    <name type="scientific">Chryseobacterium viscerum</name>
    <dbReference type="NCBI Taxonomy" id="1037377"/>
    <lineage>
        <taxon>Bacteria</taxon>
        <taxon>Pseudomonadati</taxon>
        <taxon>Bacteroidota</taxon>
        <taxon>Flavobacteriia</taxon>
        <taxon>Flavobacteriales</taxon>
        <taxon>Weeksellaceae</taxon>
        <taxon>Chryseobacterium group</taxon>
        <taxon>Chryseobacterium</taxon>
    </lineage>
</organism>
<accession>A0A316WM35</accession>
<dbReference type="Proteomes" id="UP000236413">
    <property type="component" value="Unassembled WGS sequence"/>
</dbReference>
<feature type="chain" id="PRO_5016303410" evidence="2">
    <location>
        <begin position="22"/>
        <end position="430"/>
    </location>
</feature>
<proteinExistence type="predicted"/>
<keyword evidence="1 2" id="KW-0732">Signal</keyword>
<gene>
    <name evidence="4" type="ORF">C1634_006845</name>
</gene>
<evidence type="ECO:0000313" key="5">
    <source>
        <dbReference type="Proteomes" id="UP000236413"/>
    </source>
</evidence>
<dbReference type="NCBIfam" id="TIGR04183">
    <property type="entry name" value="Por_Secre_tail"/>
    <property type="match status" value="1"/>
</dbReference>
<dbReference type="InterPro" id="IPR025921">
    <property type="entry name" value="HmuY"/>
</dbReference>
<dbReference type="InterPro" id="IPR026444">
    <property type="entry name" value="Secre_tail"/>
</dbReference>
<feature type="domain" description="Secretion system C-terminal sorting" evidence="3">
    <location>
        <begin position="349"/>
        <end position="429"/>
    </location>
</feature>
<feature type="signal peptide" evidence="2">
    <location>
        <begin position="1"/>
        <end position="21"/>
    </location>
</feature>
<evidence type="ECO:0000256" key="1">
    <source>
        <dbReference type="ARBA" id="ARBA00022729"/>
    </source>
</evidence>
<comment type="caution">
    <text evidence="4">The sequence shown here is derived from an EMBL/GenBank/DDBJ whole genome shotgun (WGS) entry which is preliminary data.</text>
</comment>
<dbReference type="Pfam" id="PF18962">
    <property type="entry name" value="Por_Secre_tail"/>
    <property type="match status" value="1"/>
</dbReference>
<reference evidence="4 5" key="1">
    <citation type="submission" date="2018-04" db="EMBL/GenBank/DDBJ databases">
        <title>Chryseobacterium oncorhynchi 701B-08T from rainbow trout, and Chryseobacterium viscerum 687B-08T from diseased fish.</title>
        <authorList>
            <person name="Jeong J.-J."/>
            <person name="Lee Y.J."/>
            <person name="Pathiraja D."/>
            <person name="Park B."/>
            <person name="Choi I.-G."/>
            <person name="Kim K.D."/>
        </authorList>
    </citation>
    <scope>NUCLEOTIDE SEQUENCE [LARGE SCALE GENOMIC DNA]</scope>
    <source>
        <strain evidence="4 5">687B-08</strain>
    </source>
</reference>
<sequence>MKTKLLLASVLALSVQQTVLAQTDALGYSQVNMTMGSGYQNRVFVNLADGNMISQPANSWDIAFYRNSNFAFGSRINDAKDIEVYTASTNLADWDNININNLTSWGAPLYNPDQTTDWTQGAFEQGPVVSSNPNIPSTGWGVYNPINHHIEGKAIFVLKYASGAYVKLAIEDAFAGYTFRYSKWNGTAWGATETRTIANGADDSYFNYFSFDTGAKVPSLEPSKTAWDFVFTKYYTFYMGFQMYPLSGAIQSPNIKVAMVQPETQETATYTMPASTSFASAITTVGHSWKGIGTVKNDVVYYIKKGSDYYRMYFTTNGGATTGNMYFKYKKITETLGITEVGKKASFGIYPNPTTADKKVTVLFDVKEKAGNKGSVEVYDLTGKKVYSAELSNQAGFYKQDLNLSTLTSGNYLVKITYGGQSETKKLIVK</sequence>
<dbReference type="RefSeq" id="WP_103235001.1">
    <property type="nucleotide sequence ID" value="NZ_PPEG02000003.1"/>
</dbReference>
<protein>
    <submittedName>
        <fullName evidence="4">T9SS C-terminal target domain-containing protein</fullName>
    </submittedName>
</protein>
<name>A0A316WM35_9FLAO</name>
<dbReference type="Pfam" id="PF14064">
    <property type="entry name" value="HmuY"/>
    <property type="match status" value="1"/>
</dbReference>
<evidence type="ECO:0000259" key="3">
    <source>
        <dbReference type="Pfam" id="PF18962"/>
    </source>
</evidence>
<dbReference type="AlphaFoldDB" id="A0A316WM35"/>
<dbReference type="EMBL" id="PPEG02000003">
    <property type="protein sequence ID" value="PWN62494.1"/>
    <property type="molecule type" value="Genomic_DNA"/>
</dbReference>
<evidence type="ECO:0000313" key="4">
    <source>
        <dbReference type="EMBL" id="PWN62494.1"/>
    </source>
</evidence>